<evidence type="ECO:0000259" key="1">
    <source>
        <dbReference type="PROSITE" id="PS50943"/>
    </source>
</evidence>
<dbReference type="Proteomes" id="UP001589693">
    <property type="component" value="Unassembled WGS sequence"/>
</dbReference>
<evidence type="ECO:0000313" key="2">
    <source>
        <dbReference type="EMBL" id="MFB9907473.1"/>
    </source>
</evidence>
<protein>
    <submittedName>
        <fullName evidence="2">Helix-turn-helix domain-containing protein</fullName>
    </submittedName>
</protein>
<dbReference type="PANTHER" id="PTHR35010">
    <property type="entry name" value="BLL4672 PROTEIN-RELATED"/>
    <property type="match status" value="1"/>
</dbReference>
<gene>
    <name evidence="2" type="ORF">ACFFQA_26365</name>
</gene>
<feature type="domain" description="HTH cro/C1-type" evidence="1">
    <location>
        <begin position="34"/>
        <end position="81"/>
    </location>
</feature>
<dbReference type="PROSITE" id="PS50943">
    <property type="entry name" value="HTH_CROC1"/>
    <property type="match status" value="1"/>
</dbReference>
<dbReference type="InterPro" id="IPR010982">
    <property type="entry name" value="Lambda_DNA-bd_dom_sf"/>
</dbReference>
<dbReference type="Gene3D" id="3.30.450.180">
    <property type="match status" value="1"/>
</dbReference>
<sequence length="290" mass="32176">MNLPELGIFLQSRRARITPAEVGLPTGPRRRVPGLRRDEVAQLAGASVDYYIELERGRGAQPSTQMLAALARALRLDSDERDHLFRLADRPAPTTHSTAVHVQPAMLALLDQLGPTPAQIITDLHETLVQNRFAAALMGPPVQGSGYPASFVYRWFTEPDCRLIYPDEDHPHHSKVLVSDLRAAVARRDRDAWSTEMVSRLRQASQEFVELWDTGDVAVRRGDRKRVIHPTLGVVDINCQNLFSEDGRQRLQFFTAPPGSPAVEQLRLLAVIGTQELGSVSPDTEATTTP</sequence>
<keyword evidence="3" id="KW-1185">Reference proteome</keyword>
<accession>A0ABV6A2Z0</accession>
<evidence type="ECO:0000313" key="3">
    <source>
        <dbReference type="Proteomes" id="UP001589693"/>
    </source>
</evidence>
<organism evidence="2 3">
    <name type="scientific">Allokutzneria oryzae</name>
    <dbReference type="NCBI Taxonomy" id="1378989"/>
    <lineage>
        <taxon>Bacteria</taxon>
        <taxon>Bacillati</taxon>
        <taxon>Actinomycetota</taxon>
        <taxon>Actinomycetes</taxon>
        <taxon>Pseudonocardiales</taxon>
        <taxon>Pseudonocardiaceae</taxon>
        <taxon>Allokutzneria</taxon>
    </lineage>
</organism>
<dbReference type="SUPFAM" id="SSF47413">
    <property type="entry name" value="lambda repressor-like DNA-binding domains"/>
    <property type="match status" value="1"/>
</dbReference>
<dbReference type="Pfam" id="PF17765">
    <property type="entry name" value="MLTR_LBD"/>
    <property type="match status" value="1"/>
</dbReference>
<dbReference type="RefSeq" id="WP_377857625.1">
    <property type="nucleotide sequence ID" value="NZ_JBHLZU010000020.1"/>
</dbReference>
<dbReference type="EMBL" id="JBHLZU010000020">
    <property type="protein sequence ID" value="MFB9907473.1"/>
    <property type="molecule type" value="Genomic_DNA"/>
</dbReference>
<dbReference type="InterPro" id="IPR041413">
    <property type="entry name" value="MLTR_LBD"/>
</dbReference>
<dbReference type="Pfam" id="PF13560">
    <property type="entry name" value="HTH_31"/>
    <property type="match status" value="1"/>
</dbReference>
<dbReference type="InterPro" id="IPR001387">
    <property type="entry name" value="Cro/C1-type_HTH"/>
</dbReference>
<dbReference type="Gene3D" id="1.10.260.40">
    <property type="entry name" value="lambda repressor-like DNA-binding domains"/>
    <property type="match status" value="1"/>
</dbReference>
<reference evidence="2 3" key="1">
    <citation type="submission" date="2024-09" db="EMBL/GenBank/DDBJ databases">
        <authorList>
            <person name="Sun Q."/>
            <person name="Mori K."/>
        </authorList>
    </citation>
    <scope>NUCLEOTIDE SEQUENCE [LARGE SCALE GENOMIC DNA]</scope>
    <source>
        <strain evidence="2 3">TBRC 7907</strain>
    </source>
</reference>
<dbReference type="PANTHER" id="PTHR35010:SF2">
    <property type="entry name" value="BLL4672 PROTEIN"/>
    <property type="match status" value="1"/>
</dbReference>
<comment type="caution">
    <text evidence="2">The sequence shown here is derived from an EMBL/GenBank/DDBJ whole genome shotgun (WGS) entry which is preliminary data.</text>
</comment>
<name>A0ABV6A2Z0_9PSEU</name>
<proteinExistence type="predicted"/>
<dbReference type="SMART" id="SM00530">
    <property type="entry name" value="HTH_XRE"/>
    <property type="match status" value="1"/>
</dbReference>